<evidence type="ECO:0000256" key="1">
    <source>
        <dbReference type="ARBA" id="ARBA00004328"/>
    </source>
</evidence>
<keyword evidence="2 4" id="KW-0167">Capsid protein</keyword>
<dbReference type="KEGG" id="vg:80398827"/>
<protein>
    <submittedName>
        <fullName evidence="4">Coat protein</fullName>
    </submittedName>
</protein>
<dbReference type="GeneID" id="80398827"/>
<gene>
    <name evidence="4" type="primary">EOC000_2</name>
</gene>
<sequence length="130" mass="13805">MAQITAPLSIMNGAASPVAKSFAPERVAPEGSVFTERTSPVSAGYTRLTVAYSAASVKRPTNRVDVALDLPVVALVNGVNTVTHTLRFKGYFVIPDVATAAERADLRAFVANALDNTHMIGVVKDLDPMY</sequence>
<dbReference type="InterPro" id="IPR015954">
    <property type="entry name" value="Phage_RNA-type_capsid"/>
</dbReference>
<evidence type="ECO:0000313" key="5">
    <source>
        <dbReference type="Proteomes" id="UP000677841"/>
    </source>
</evidence>
<keyword evidence="3" id="KW-0946">Virion</keyword>
<evidence type="ECO:0000256" key="3">
    <source>
        <dbReference type="ARBA" id="ARBA00022844"/>
    </source>
</evidence>
<reference evidence="4" key="1">
    <citation type="submission" date="2020-09" db="EMBL/GenBank/DDBJ databases">
        <title>Leviviricetes taxonomy.</title>
        <authorList>
            <person name="Stockdale S.R."/>
            <person name="Callanan J."/>
            <person name="Adriaenssens E.M."/>
            <person name="Kuhn J.H."/>
            <person name="Rumnieks J."/>
            <person name="Shkoporov A."/>
            <person name="Draper L.A."/>
            <person name="Ross P."/>
            <person name="Hill C."/>
        </authorList>
    </citation>
    <scope>NUCLEOTIDE SEQUENCE</scope>
</reference>
<proteinExistence type="predicted"/>
<keyword evidence="5" id="KW-1185">Reference proteome</keyword>
<evidence type="ECO:0000256" key="2">
    <source>
        <dbReference type="ARBA" id="ARBA00022561"/>
    </source>
</evidence>
<name>A0A8S5KYB1_9VIRU</name>
<dbReference type="Proteomes" id="UP000677841">
    <property type="component" value="Segment"/>
</dbReference>
<dbReference type="EMBL" id="BK013366">
    <property type="protein sequence ID" value="DAD49874.1"/>
    <property type="molecule type" value="Genomic_RNA"/>
</dbReference>
<dbReference type="RefSeq" id="YP_010769728.1">
    <property type="nucleotide sequence ID" value="NC_074058.1"/>
</dbReference>
<comment type="subcellular location">
    <subcellularLocation>
        <location evidence="1">Virion</location>
    </subcellularLocation>
</comment>
<evidence type="ECO:0000313" key="4">
    <source>
        <dbReference type="EMBL" id="DAD49874.1"/>
    </source>
</evidence>
<dbReference type="SUPFAM" id="SSF55405">
    <property type="entry name" value="RNA bacteriophage capsid protein"/>
    <property type="match status" value="1"/>
</dbReference>
<organism evidence="4 5">
    <name type="scientific">ssRNA phage EOC000</name>
    <dbReference type="NCBI Taxonomy" id="2785994"/>
    <lineage>
        <taxon>Viruses</taxon>
        <taxon>Riboviria</taxon>
        <taxon>Orthornavirae</taxon>
        <taxon>Lenarviricota</taxon>
        <taxon>Leviviricetes</taxon>
        <taxon>Norzivirales</taxon>
        <taxon>Fiersviridae</taxon>
        <taxon>Fagihyuvirus</taxon>
        <taxon>Fagihyuvirus tegeticola</taxon>
        <taxon>Phulivirus tegeticola</taxon>
    </lineage>
</organism>
<accession>A0A8S5KYB1</accession>
<dbReference type="GO" id="GO:0019028">
    <property type="term" value="C:viral capsid"/>
    <property type="evidence" value="ECO:0007669"/>
    <property type="project" value="UniProtKB-KW"/>
</dbReference>
<dbReference type="Gene3D" id="3.30.380.10">
    <property type="entry name" value="MS2 Viral Coat Protein"/>
    <property type="match status" value="1"/>
</dbReference>